<keyword evidence="5" id="KW-0812">Transmembrane</keyword>
<keyword evidence="10" id="KW-0503">Monooxygenase</keyword>
<evidence type="ECO:0000256" key="4">
    <source>
        <dbReference type="ARBA" id="ARBA00022617"/>
    </source>
</evidence>
<evidence type="ECO:0000256" key="8">
    <source>
        <dbReference type="ARBA" id="ARBA00023002"/>
    </source>
</evidence>
<dbReference type="InterPro" id="IPR001128">
    <property type="entry name" value="Cyt_P450"/>
</dbReference>
<evidence type="ECO:0000256" key="3">
    <source>
        <dbReference type="ARBA" id="ARBA00010617"/>
    </source>
</evidence>
<evidence type="ECO:0000256" key="9">
    <source>
        <dbReference type="ARBA" id="ARBA00023004"/>
    </source>
</evidence>
<dbReference type="PRINTS" id="PR00463">
    <property type="entry name" value="EP450I"/>
</dbReference>
<dbReference type="GO" id="GO:0020037">
    <property type="term" value="F:heme binding"/>
    <property type="evidence" value="ECO:0007669"/>
    <property type="project" value="InterPro"/>
</dbReference>
<dbReference type="GO" id="GO:0016020">
    <property type="term" value="C:membrane"/>
    <property type="evidence" value="ECO:0007669"/>
    <property type="project" value="UniProtKB-SubCell"/>
</dbReference>
<name>A0A835PS17_VANPL</name>
<dbReference type="GO" id="GO:0016705">
    <property type="term" value="F:oxidoreductase activity, acting on paired donors, with incorporation or reduction of molecular oxygen"/>
    <property type="evidence" value="ECO:0007669"/>
    <property type="project" value="InterPro"/>
</dbReference>
<dbReference type="InterPro" id="IPR052306">
    <property type="entry name" value="CYP450_71D"/>
</dbReference>
<comment type="similarity">
    <text evidence="3">Belongs to the cytochrome P450 family.</text>
</comment>
<gene>
    <name evidence="12" type="ORF">HPP92_024345</name>
</gene>
<dbReference type="AlphaFoldDB" id="A0A835PS17"/>
<comment type="subcellular location">
    <subcellularLocation>
        <location evidence="2">Membrane</location>
        <topology evidence="2">Single-pass membrane protein</topology>
    </subcellularLocation>
</comment>
<comment type="cofactor">
    <cofactor evidence="1">
        <name>heme</name>
        <dbReference type="ChEBI" id="CHEBI:30413"/>
    </cofactor>
</comment>
<evidence type="ECO:0000256" key="6">
    <source>
        <dbReference type="ARBA" id="ARBA00022723"/>
    </source>
</evidence>
<dbReference type="Gene3D" id="1.10.630.10">
    <property type="entry name" value="Cytochrome P450"/>
    <property type="match status" value="1"/>
</dbReference>
<evidence type="ECO:0000256" key="7">
    <source>
        <dbReference type="ARBA" id="ARBA00022989"/>
    </source>
</evidence>
<evidence type="ECO:0008006" key="14">
    <source>
        <dbReference type="Google" id="ProtNLM"/>
    </source>
</evidence>
<evidence type="ECO:0000256" key="10">
    <source>
        <dbReference type="ARBA" id="ARBA00023033"/>
    </source>
</evidence>
<dbReference type="PANTHER" id="PTHR47953">
    <property type="entry name" value="OS08G0105600 PROTEIN"/>
    <property type="match status" value="1"/>
</dbReference>
<organism evidence="12 13">
    <name type="scientific">Vanilla planifolia</name>
    <name type="common">Vanilla</name>
    <dbReference type="NCBI Taxonomy" id="51239"/>
    <lineage>
        <taxon>Eukaryota</taxon>
        <taxon>Viridiplantae</taxon>
        <taxon>Streptophyta</taxon>
        <taxon>Embryophyta</taxon>
        <taxon>Tracheophyta</taxon>
        <taxon>Spermatophyta</taxon>
        <taxon>Magnoliopsida</taxon>
        <taxon>Liliopsida</taxon>
        <taxon>Asparagales</taxon>
        <taxon>Orchidaceae</taxon>
        <taxon>Vanilloideae</taxon>
        <taxon>Vanilleae</taxon>
        <taxon>Vanilla</taxon>
    </lineage>
</organism>
<evidence type="ECO:0000256" key="2">
    <source>
        <dbReference type="ARBA" id="ARBA00004167"/>
    </source>
</evidence>
<dbReference type="SUPFAM" id="SSF48264">
    <property type="entry name" value="Cytochrome P450"/>
    <property type="match status" value="1"/>
</dbReference>
<dbReference type="InterPro" id="IPR002401">
    <property type="entry name" value="Cyt_P450_E_grp-I"/>
</dbReference>
<evidence type="ECO:0000313" key="12">
    <source>
        <dbReference type="EMBL" id="KAG0456557.1"/>
    </source>
</evidence>
<evidence type="ECO:0000256" key="1">
    <source>
        <dbReference type="ARBA" id="ARBA00001971"/>
    </source>
</evidence>
<keyword evidence="6" id="KW-0479">Metal-binding</keyword>
<keyword evidence="11" id="KW-0472">Membrane</keyword>
<reference evidence="12 13" key="1">
    <citation type="journal article" date="2020" name="Nat. Food">
        <title>A phased Vanilla planifolia genome enables genetic improvement of flavour and production.</title>
        <authorList>
            <person name="Hasing T."/>
            <person name="Tang H."/>
            <person name="Brym M."/>
            <person name="Khazi F."/>
            <person name="Huang T."/>
            <person name="Chambers A.H."/>
        </authorList>
    </citation>
    <scope>NUCLEOTIDE SEQUENCE [LARGE SCALE GENOMIC DNA]</scope>
    <source>
        <tissue evidence="12">Leaf</tissue>
    </source>
</reference>
<keyword evidence="9" id="KW-0408">Iron</keyword>
<dbReference type="Proteomes" id="UP000639772">
    <property type="component" value="Chromosome 13"/>
</dbReference>
<protein>
    <recommendedName>
        <fullName evidence="14">Cytochrome P450</fullName>
    </recommendedName>
</protein>
<accession>A0A835PS17</accession>
<evidence type="ECO:0000313" key="13">
    <source>
        <dbReference type="Proteomes" id="UP000639772"/>
    </source>
</evidence>
<dbReference type="EMBL" id="JADCNM010000013">
    <property type="protein sequence ID" value="KAG0456557.1"/>
    <property type="molecule type" value="Genomic_DNA"/>
</dbReference>
<keyword evidence="7" id="KW-1133">Transmembrane helix</keyword>
<evidence type="ECO:0000256" key="5">
    <source>
        <dbReference type="ARBA" id="ARBA00022692"/>
    </source>
</evidence>
<keyword evidence="8" id="KW-0560">Oxidoreductase</keyword>
<dbReference type="PANTHER" id="PTHR47953:SF19">
    <property type="entry name" value="OS06G0641600 PROTEIN"/>
    <property type="match status" value="1"/>
</dbReference>
<proteinExistence type="inferred from homology"/>
<dbReference type="GO" id="GO:0004497">
    <property type="term" value="F:monooxygenase activity"/>
    <property type="evidence" value="ECO:0007669"/>
    <property type="project" value="UniProtKB-KW"/>
</dbReference>
<keyword evidence="4" id="KW-0349">Heme</keyword>
<dbReference type="PRINTS" id="PR00385">
    <property type="entry name" value="P450"/>
</dbReference>
<evidence type="ECO:0000256" key="11">
    <source>
        <dbReference type="ARBA" id="ARBA00023136"/>
    </source>
</evidence>
<comment type="caution">
    <text evidence="12">The sequence shown here is derived from an EMBL/GenBank/DDBJ whole genome shotgun (WGS) entry which is preliminary data.</text>
</comment>
<dbReference type="GO" id="GO:0005506">
    <property type="term" value="F:iron ion binding"/>
    <property type="evidence" value="ECO:0007669"/>
    <property type="project" value="InterPro"/>
</dbReference>
<dbReference type="InterPro" id="IPR036396">
    <property type="entry name" value="Cyt_P450_sf"/>
</dbReference>
<dbReference type="OrthoDB" id="1470350at2759"/>
<dbReference type="Pfam" id="PF00067">
    <property type="entry name" value="p450"/>
    <property type="match status" value="1"/>
</dbReference>
<sequence length="313" mass="34942">MKETIKRASVLSLVDLFPSMAPLIGALDGSTEGMRRLHEELDGILDEIIEEHRAQGGGHTGQKMEEDLVDVLLRVQEKEELEIPLQMVDIKAVILDMLVAATETTASTLEWVMSELVQHPRVMRVTQLEIREALRGKKSIDDDVAELHQLKLVIKETLRLHPPLPLLLPRTCGDDVELLGFRVPRGSRGHGQRVGHRQRPRALERSLQLLAGEIRGKRGGFQRRELGILPFWCWEKDMSGDDICPGRNGALPRCSSLPLQLGNPRGKGARHGGGVRWIIEEEERPLLDGHSLLAIGETERSAVILGLSKLDFL</sequence>